<dbReference type="Proteomes" id="UP000008792">
    <property type="component" value="Unassembled WGS sequence"/>
</dbReference>
<dbReference type="PANTHER" id="PTHR10009:SF7">
    <property type="entry name" value="GH10609P-RELATED"/>
    <property type="match status" value="1"/>
</dbReference>
<feature type="signal peptide" evidence="6">
    <location>
        <begin position="1"/>
        <end position="27"/>
    </location>
</feature>
<dbReference type="AlphaFoldDB" id="B4LLX2"/>
<dbReference type="EMBL" id="CH940648">
    <property type="protein sequence ID" value="EDW61995.2"/>
    <property type="molecule type" value="Genomic_DNA"/>
</dbReference>
<dbReference type="Gene3D" id="2.120.10.30">
    <property type="entry name" value="TolB, C-terminal domain"/>
    <property type="match status" value="1"/>
</dbReference>
<organism evidence="7 8">
    <name type="scientific">Drosophila virilis</name>
    <name type="common">Fruit fly</name>
    <dbReference type="NCBI Taxonomy" id="7244"/>
    <lineage>
        <taxon>Eukaryota</taxon>
        <taxon>Metazoa</taxon>
        <taxon>Ecdysozoa</taxon>
        <taxon>Arthropoda</taxon>
        <taxon>Hexapoda</taxon>
        <taxon>Insecta</taxon>
        <taxon>Pterygota</taxon>
        <taxon>Neoptera</taxon>
        <taxon>Endopterygota</taxon>
        <taxon>Diptera</taxon>
        <taxon>Brachycera</taxon>
        <taxon>Muscomorpha</taxon>
        <taxon>Ephydroidea</taxon>
        <taxon>Drosophilidae</taxon>
        <taxon>Drosophila</taxon>
    </lineage>
</organism>
<dbReference type="PRINTS" id="PR01366">
    <property type="entry name" value="ROYALJELLY"/>
</dbReference>
<dbReference type="OrthoDB" id="8184345at2759"/>
<keyword evidence="8" id="KW-1185">Reference proteome</keyword>
<keyword evidence="3" id="KW-0964">Secreted</keyword>
<evidence type="ECO:0008006" key="9">
    <source>
        <dbReference type="Google" id="ProtNLM"/>
    </source>
</evidence>
<dbReference type="InterPro" id="IPR017996">
    <property type="entry name" value="MRJP/yellow-related"/>
</dbReference>
<dbReference type="KEGG" id="dvi:6626035"/>
<evidence type="ECO:0000313" key="8">
    <source>
        <dbReference type="Proteomes" id="UP000008792"/>
    </source>
</evidence>
<gene>
    <name evidence="7" type="primary">Dvir\GJ22351</name>
    <name evidence="7" type="ORF">Dvir_GJ22351</name>
</gene>
<accession>B4LLX2</accession>
<evidence type="ECO:0000256" key="3">
    <source>
        <dbReference type="ARBA" id="ARBA00022525"/>
    </source>
</evidence>
<dbReference type="HOGENOM" id="CLU_031076_2_0_1"/>
<dbReference type="eggNOG" id="ENOG502QU9G">
    <property type="taxonomic scope" value="Eukaryota"/>
</dbReference>
<keyword evidence="5" id="KW-0325">Glycoprotein</keyword>
<dbReference type="FunFam" id="2.120.10.30:FF:000045">
    <property type="entry name" value="Blast:Protein yellow"/>
    <property type="match status" value="1"/>
</dbReference>
<dbReference type="SMR" id="B4LLX2"/>
<comment type="similarity">
    <text evidence="2">Belongs to the major royal jelly protein family.</text>
</comment>
<dbReference type="GO" id="GO:0005576">
    <property type="term" value="C:extracellular region"/>
    <property type="evidence" value="ECO:0007669"/>
    <property type="project" value="UniProtKB-SubCell"/>
</dbReference>
<proteinExistence type="inferred from homology"/>
<dbReference type="InParanoid" id="B4LLX2"/>
<protein>
    <recommendedName>
        <fullName evidence="9">Protein yellow</fullName>
    </recommendedName>
</protein>
<evidence type="ECO:0000256" key="2">
    <source>
        <dbReference type="ARBA" id="ARBA00009127"/>
    </source>
</evidence>
<keyword evidence="4 6" id="KW-0732">Signal</keyword>
<dbReference type="FunCoup" id="B4LLX2">
    <property type="interactions" value="15"/>
</dbReference>
<dbReference type="Pfam" id="PF03022">
    <property type="entry name" value="MRJP"/>
    <property type="match status" value="1"/>
</dbReference>
<evidence type="ECO:0000313" key="7">
    <source>
        <dbReference type="EMBL" id="EDW61995.2"/>
    </source>
</evidence>
<dbReference type="PANTHER" id="PTHR10009">
    <property type="entry name" value="PROTEIN YELLOW-RELATED"/>
    <property type="match status" value="1"/>
</dbReference>
<evidence type="ECO:0000256" key="1">
    <source>
        <dbReference type="ARBA" id="ARBA00004613"/>
    </source>
</evidence>
<feature type="chain" id="PRO_5006457296" description="Protein yellow" evidence="6">
    <location>
        <begin position="28"/>
        <end position="460"/>
    </location>
</feature>
<name>B4LLX2_DROVI</name>
<dbReference type="InterPro" id="IPR011042">
    <property type="entry name" value="6-blade_b-propeller_TolB-like"/>
</dbReference>
<evidence type="ECO:0000256" key="6">
    <source>
        <dbReference type="SAM" id="SignalP"/>
    </source>
</evidence>
<reference evidence="7 8" key="1">
    <citation type="journal article" date="2007" name="Nature">
        <title>Evolution of genes and genomes on the Drosophila phylogeny.</title>
        <authorList>
            <consortium name="Drosophila 12 Genomes Consortium"/>
            <person name="Clark A.G."/>
            <person name="Eisen M.B."/>
            <person name="Smith D.R."/>
            <person name="Bergman C.M."/>
            <person name="Oliver B."/>
            <person name="Markow T.A."/>
            <person name="Kaufman T.C."/>
            <person name="Kellis M."/>
            <person name="Gelbart W."/>
            <person name="Iyer V.N."/>
            <person name="Pollard D.A."/>
            <person name="Sackton T.B."/>
            <person name="Larracuente A.M."/>
            <person name="Singh N.D."/>
            <person name="Abad J.P."/>
            <person name="Abt D.N."/>
            <person name="Adryan B."/>
            <person name="Aguade M."/>
            <person name="Akashi H."/>
            <person name="Anderson W.W."/>
            <person name="Aquadro C.F."/>
            <person name="Ardell D.H."/>
            <person name="Arguello R."/>
            <person name="Artieri C.G."/>
            <person name="Barbash D.A."/>
            <person name="Barker D."/>
            <person name="Barsanti P."/>
            <person name="Batterham P."/>
            <person name="Batzoglou S."/>
            <person name="Begun D."/>
            <person name="Bhutkar A."/>
            <person name="Blanco E."/>
            <person name="Bosak S.A."/>
            <person name="Bradley R.K."/>
            <person name="Brand A.D."/>
            <person name="Brent M.R."/>
            <person name="Brooks A.N."/>
            <person name="Brown R.H."/>
            <person name="Butlin R.K."/>
            <person name="Caggese C."/>
            <person name="Calvi B.R."/>
            <person name="Bernardo de Carvalho A."/>
            <person name="Caspi A."/>
            <person name="Castrezana S."/>
            <person name="Celniker S.E."/>
            <person name="Chang J.L."/>
            <person name="Chapple C."/>
            <person name="Chatterji S."/>
            <person name="Chinwalla A."/>
            <person name="Civetta A."/>
            <person name="Clifton S.W."/>
            <person name="Comeron J.M."/>
            <person name="Costello J.C."/>
            <person name="Coyne J.A."/>
            <person name="Daub J."/>
            <person name="David R.G."/>
            <person name="Delcher A.L."/>
            <person name="Delehaunty K."/>
            <person name="Do C.B."/>
            <person name="Ebling H."/>
            <person name="Edwards K."/>
            <person name="Eickbush T."/>
            <person name="Evans J.D."/>
            <person name="Filipski A."/>
            <person name="Findeiss S."/>
            <person name="Freyhult E."/>
            <person name="Fulton L."/>
            <person name="Fulton R."/>
            <person name="Garcia A.C."/>
            <person name="Gardiner A."/>
            <person name="Garfield D.A."/>
            <person name="Garvin B.E."/>
            <person name="Gibson G."/>
            <person name="Gilbert D."/>
            <person name="Gnerre S."/>
            <person name="Godfrey J."/>
            <person name="Good R."/>
            <person name="Gotea V."/>
            <person name="Gravely B."/>
            <person name="Greenberg A.J."/>
            <person name="Griffiths-Jones S."/>
            <person name="Gross S."/>
            <person name="Guigo R."/>
            <person name="Gustafson E.A."/>
            <person name="Haerty W."/>
            <person name="Hahn M.W."/>
            <person name="Halligan D.L."/>
            <person name="Halpern A.L."/>
            <person name="Halter G.M."/>
            <person name="Han M.V."/>
            <person name="Heger A."/>
            <person name="Hillier L."/>
            <person name="Hinrichs A.S."/>
            <person name="Holmes I."/>
            <person name="Hoskins R.A."/>
            <person name="Hubisz M.J."/>
            <person name="Hultmark D."/>
            <person name="Huntley M.A."/>
            <person name="Jaffe D.B."/>
            <person name="Jagadeeshan S."/>
            <person name="Jeck W.R."/>
            <person name="Johnson J."/>
            <person name="Jones C.D."/>
            <person name="Jordan W.C."/>
            <person name="Karpen G.H."/>
            <person name="Kataoka E."/>
            <person name="Keightley P.D."/>
            <person name="Kheradpour P."/>
            <person name="Kirkness E.F."/>
            <person name="Koerich L.B."/>
            <person name="Kristiansen K."/>
            <person name="Kudrna D."/>
            <person name="Kulathinal R.J."/>
            <person name="Kumar S."/>
            <person name="Kwok R."/>
            <person name="Lander E."/>
            <person name="Langley C.H."/>
            <person name="Lapoint R."/>
            <person name="Lazzaro B.P."/>
            <person name="Lee S.J."/>
            <person name="Levesque L."/>
            <person name="Li R."/>
            <person name="Lin C.F."/>
            <person name="Lin M.F."/>
            <person name="Lindblad-Toh K."/>
            <person name="Llopart A."/>
            <person name="Long M."/>
            <person name="Low L."/>
            <person name="Lozovsky E."/>
            <person name="Lu J."/>
            <person name="Luo M."/>
            <person name="Machado C.A."/>
            <person name="Makalowski W."/>
            <person name="Marzo M."/>
            <person name="Matsuda M."/>
            <person name="Matzkin L."/>
            <person name="McAllister B."/>
            <person name="McBride C.S."/>
            <person name="McKernan B."/>
            <person name="McKernan K."/>
            <person name="Mendez-Lago M."/>
            <person name="Minx P."/>
            <person name="Mollenhauer M.U."/>
            <person name="Montooth K."/>
            <person name="Mount S.M."/>
            <person name="Mu X."/>
            <person name="Myers E."/>
            <person name="Negre B."/>
            <person name="Newfeld S."/>
            <person name="Nielsen R."/>
            <person name="Noor M.A."/>
            <person name="O'Grady P."/>
            <person name="Pachter L."/>
            <person name="Papaceit M."/>
            <person name="Parisi M.J."/>
            <person name="Parisi M."/>
            <person name="Parts L."/>
            <person name="Pedersen J.S."/>
            <person name="Pesole G."/>
            <person name="Phillippy A.M."/>
            <person name="Ponting C.P."/>
            <person name="Pop M."/>
            <person name="Porcelli D."/>
            <person name="Powell J.R."/>
            <person name="Prohaska S."/>
            <person name="Pruitt K."/>
            <person name="Puig M."/>
            <person name="Quesneville H."/>
            <person name="Ram K.R."/>
            <person name="Rand D."/>
            <person name="Rasmussen M.D."/>
            <person name="Reed L.K."/>
            <person name="Reenan R."/>
            <person name="Reily A."/>
            <person name="Remington K.A."/>
            <person name="Rieger T.T."/>
            <person name="Ritchie M.G."/>
            <person name="Robin C."/>
            <person name="Rogers Y.H."/>
            <person name="Rohde C."/>
            <person name="Rozas J."/>
            <person name="Rubenfield M.J."/>
            <person name="Ruiz A."/>
            <person name="Russo S."/>
            <person name="Salzberg S.L."/>
            <person name="Sanchez-Gracia A."/>
            <person name="Saranga D.J."/>
            <person name="Sato H."/>
            <person name="Schaeffer S.W."/>
            <person name="Schatz M.C."/>
            <person name="Schlenke T."/>
            <person name="Schwartz R."/>
            <person name="Segarra C."/>
            <person name="Singh R.S."/>
            <person name="Sirot L."/>
            <person name="Sirota M."/>
            <person name="Sisneros N.B."/>
            <person name="Smith C.D."/>
            <person name="Smith T.F."/>
            <person name="Spieth J."/>
            <person name="Stage D.E."/>
            <person name="Stark A."/>
            <person name="Stephan W."/>
            <person name="Strausberg R.L."/>
            <person name="Strempel S."/>
            <person name="Sturgill D."/>
            <person name="Sutton G."/>
            <person name="Sutton G.G."/>
            <person name="Tao W."/>
            <person name="Teichmann S."/>
            <person name="Tobari Y.N."/>
            <person name="Tomimura Y."/>
            <person name="Tsolas J.M."/>
            <person name="Valente V.L."/>
            <person name="Venter E."/>
            <person name="Venter J.C."/>
            <person name="Vicario S."/>
            <person name="Vieira F.G."/>
            <person name="Vilella A.J."/>
            <person name="Villasante A."/>
            <person name="Walenz B."/>
            <person name="Wang J."/>
            <person name="Wasserman M."/>
            <person name="Watts T."/>
            <person name="Wilson D."/>
            <person name="Wilson R.K."/>
            <person name="Wing R.A."/>
            <person name="Wolfner M.F."/>
            <person name="Wong A."/>
            <person name="Wong G.K."/>
            <person name="Wu C.I."/>
            <person name="Wu G."/>
            <person name="Yamamoto D."/>
            <person name="Yang H.P."/>
            <person name="Yang S.P."/>
            <person name="Yorke J.A."/>
            <person name="Yoshida K."/>
            <person name="Zdobnov E."/>
            <person name="Zhang P."/>
            <person name="Zhang Y."/>
            <person name="Zimin A.V."/>
            <person name="Baldwin J."/>
            <person name="Abdouelleil A."/>
            <person name="Abdulkadir J."/>
            <person name="Abebe A."/>
            <person name="Abera B."/>
            <person name="Abreu J."/>
            <person name="Acer S.C."/>
            <person name="Aftuck L."/>
            <person name="Alexander A."/>
            <person name="An P."/>
            <person name="Anderson E."/>
            <person name="Anderson S."/>
            <person name="Arachi H."/>
            <person name="Azer M."/>
            <person name="Bachantsang P."/>
            <person name="Barry A."/>
            <person name="Bayul T."/>
            <person name="Berlin A."/>
            <person name="Bessette D."/>
            <person name="Bloom T."/>
            <person name="Blye J."/>
            <person name="Boguslavskiy L."/>
            <person name="Bonnet C."/>
            <person name="Boukhgalter B."/>
            <person name="Bourzgui I."/>
            <person name="Brown A."/>
            <person name="Cahill P."/>
            <person name="Channer S."/>
            <person name="Cheshatsang Y."/>
            <person name="Chuda L."/>
            <person name="Citroen M."/>
            <person name="Collymore A."/>
            <person name="Cooke P."/>
            <person name="Costello M."/>
            <person name="D'Aco K."/>
            <person name="Daza R."/>
            <person name="De Haan G."/>
            <person name="DeGray S."/>
            <person name="DeMaso C."/>
            <person name="Dhargay N."/>
            <person name="Dooley K."/>
            <person name="Dooley E."/>
            <person name="Doricent M."/>
            <person name="Dorje P."/>
            <person name="Dorjee K."/>
            <person name="Dupes A."/>
            <person name="Elong R."/>
            <person name="Falk J."/>
            <person name="Farina A."/>
            <person name="Faro S."/>
            <person name="Ferguson D."/>
            <person name="Fisher S."/>
            <person name="Foley C.D."/>
            <person name="Franke A."/>
            <person name="Friedrich D."/>
            <person name="Gadbois L."/>
            <person name="Gearin G."/>
            <person name="Gearin C.R."/>
            <person name="Giannoukos G."/>
            <person name="Goode T."/>
            <person name="Graham J."/>
            <person name="Grandbois E."/>
            <person name="Grewal S."/>
            <person name="Gyaltsen K."/>
            <person name="Hafez N."/>
            <person name="Hagos B."/>
            <person name="Hall J."/>
            <person name="Henson C."/>
            <person name="Hollinger A."/>
            <person name="Honan T."/>
            <person name="Huard M.D."/>
            <person name="Hughes L."/>
            <person name="Hurhula B."/>
            <person name="Husby M.E."/>
            <person name="Kamat A."/>
            <person name="Kanga B."/>
            <person name="Kashin S."/>
            <person name="Khazanovich D."/>
            <person name="Kisner P."/>
            <person name="Lance K."/>
            <person name="Lara M."/>
            <person name="Lee W."/>
            <person name="Lennon N."/>
            <person name="Letendre F."/>
            <person name="LeVine R."/>
            <person name="Lipovsky A."/>
            <person name="Liu X."/>
            <person name="Liu J."/>
            <person name="Liu S."/>
            <person name="Lokyitsang T."/>
            <person name="Lokyitsang Y."/>
            <person name="Lubonja R."/>
            <person name="Lui A."/>
            <person name="MacDonald P."/>
            <person name="Magnisalis V."/>
            <person name="Maru K."/>
            <person name="Matthews C."/>
            <person name="McCusker W."/>
            <person name="McDonough S."/>
            <person name="Mehta T."/>
            <person name="Meldrim J."/>
            <person name="Meneus L."/>
            <person name="Mihai O."/>
            <person name="Mihalev A."/>
            <person name="Mihova T."/>
            <person name="Mittelman R."/>
            <person name="Mlenga V."/>
            <person name="Montmayeur A."/>
            <person name="Mulrain L."/>
            <person name="Navidi A."/>
            <person name="Naylor J."/>
            <person name="Negash T."/>
            <person name="Nguyen T."/>
            <person name="Nguyen N."/>
            <person name="Nicol R."/>
            <person name="Norbu C."/>
            <person name="Norbu N."/>
            <person name="Novod N."/>
            <person name="O'Neill B."/>
            <person name="Osman S."/>
            <person name="Markiewicz E."/>
            <person name="Oyono O.L."/>
            <person name="Patti C."/>
            <person name="Phunkhang P."/>
            <person name="Pierre F."/>
            <person name="Priest M."/>
            <person name="Raghuraman S."/>
            <person name="Rege F."/>
            <person name="Reyes R."/>
            <person name="Rise C."/>
            <person name="Rogov P."/>
            <person name="Ross K."/>
            <person name="Ryan E."/>
            <person name="Settipalli S."/>
            <person name="Shea T."/>
            <person name="Sherpa N."/>
            <person name="Shi L."/>
            <person name="Shih D."/>
            <person name="Sparrow T."/>
            <person name="Spaulding J."/>
            <person name="Stalker J."/>
            <person name="Stange-Thomann N."/>
            <person name="Stavropoulos S."/>
            <person name="Stone C."/>
            <person name="Strader C."/>
            <person name="Tesfaye S."/>
            <person name="Thomson T."/>
            <person name="Thoulutsang Y."/>
            <person name="Thoulutsang D."/>
            <person name="Topham K."/>
            <person name="Topping I."/>
            <person name="Tsamla T."/>
            <person name="Vassiliev H."/>
            <person name="Vo A."/>
            <person name="Wangchuk T."/>
            <person name="Wangdi T."/>
            <person name="Weiand M."/>
            <person name="Wilkinson J."/>
            <person name="Wilson A."/>
            <person name="Yadav S."/>
            <person name="Young G."/>
            <person name="Yu Q."/>
            <person name="Zembek L."/>
            <person name="Zhong D."/>
            <person name="Zimmer A."/>
            <person name="Zwirko Z."/>
            <person name="Jaffe D.B."/>
            <person name="Alvarez P."/>
            <person name="Brockman W."/>
            <person name="Butler J."/>
            <person name="Chin C."/>
            <person name="Gnerre S."/>
            <person name="Grabherr M."/>
            <person name="Kleber M."/>
            <person name="Mauceli E."/>
            <person name="MacCallum I."/>
        </authorList>
    </citation>
    <scope>NUCLEOTIDE SEQUENCE [LARGE SCALE GENOMIC DNA]</scope>
    <source>
        <strain evidence="8">Tucson 15010-1051.87</strain>
    </source>
</reference>
<evidence type="ECO:0000256" key="5">
    <source>
        <dbReference type="ARBA" id="ARBA00023180"/>
    </source>
</evidence>
<comment type="subcellular location">
    <subcellularLocation>
        <location evidence="1">Secreted</location>
    </subcellularLocation>
</comment>
<sequence length="460" mass="51706">MRQCRERMRLPLALPLLLIISTSLAVAGYNPANYGPAYRAPSVDSDGSLAAAPGLRRPTRTVETVHQWRQLEYGFASEQDRQKAQADGNLMAGYGTPIDVQPHYLPNGQVRVFTTVPRFVSGIPYTLATISDQLGSNGPQLQPYPSFNWHNNNGDNCDQITSAFRVAVSECNQLWVIDSGNVGGVQHCPPQLLQFDLNNDRLLHRFRFPNETYVPNASLFITPNLLVQDPPPRGNCARTIVYVSDVSYHGLVVYDQQANAAWRIENRFMYPDPDHGQHTIAGESFILMDGIFAVNNDKRNLYFHPLASVSEYSVPLSVLNRRENWHDAVDAMPEQFKLLGRRKSECAASAIDSRNNLYCVTFNPIKLFAWNTNTPYSTRNFGNLPAKASELQFVSGMKVVRNAGGQEELWMFSNRFQKISSGTLNSNEINFRILRRPLDDIHSGVFFASDDDLANRLVFS</sequence>
<evidence type="ECO:0000256" key="4">
    <source>
        <dbReference type="ARBA" id="ARBA00022729"/>
    </source>
</evidence>